<name>A0A552M611_9CHRO</name>
<dbReference type="Gene3D" id="2.60.40.10">
    <property type="entry name" value="Immunoglobulins"/>
    <property type="match status" value="2"/>
</dbReference>
<evidence type="ECO:0000313" key="3">
    <source>
        <dbReference type="EMBL" id="TRV27898.1"/>
    </source>
</evidence>
<feature type="non-terminal residue" evidence="3">
    <location>
        <position position="1673"/>
    </location>
</feature>
<dbReference type="EMBL" id="SFAP01000050">
    <property type="protein sequence ID" value="TRV27898.1"/>
    <property type="molecule type" value="Genomic_DNA"/>
</dbReference>
<feature type="chain" id="PRO_5022197438" description="YDG domain-containing protein" evidence="1">
    <location>
        <begin position="29"/>
        <end position="1673"/>
    </location>
</feature>
<dbReference type="GO" id="GO:0005509">
    <property type="term" value="F:calcium ion binding"/>
    <property type="evidence" value="ECO:0007669"/>
    <property type="project" value="InterPro"/>
</dbReference>
<dbReference type="Pfam" id="PF18657">
    <property type="entry name" value="YDG"/>
    <property type="match status" value="5"/>
</dbReference>
<organism evidence="3 4">
    <name type="scientific">Microcystis wesenbergii Mw_MB_S_20031200_S109D</name>
    <dbReference type="NCBI Taxonomy" id="2486241"/>
    <lineage>
        <taxon>Bacteria</taxon>
        <taxon>Bacillati</taxon>
        <taxon>Cyanobacteriota</taxon>
        <taxon>Cyanophyceae</taxon>
        <taxon>Oscillatoriophycideae</taxon>
        <taxon>Chroococcales</taxon>
        <taxon>Microcystaceae</taxon>
        <taxon>Microcystis</taxon>
    </lineage>
</organism>
<dbReference type="SUPFAM" id="SSF49313">
    <property type="entry name" value="Cadherin-like"/>
    <property type="match status" value="2"/>
</dbReference>
<dbReference type="Pfam" id="PF05345">
    <property type="entry name" value="He_PIG"/>
    <property type="match status" value="2"/>
</dbReference>
<proteinExistence type="predicted"/>
<feature type="domain" description="YDG" evidence="2">
    <location>
        <begin position="996"/>
        <end position="1075"/>
    </location>
</feature>
<dbReference type="InterPro" id="IPR013783">
    <property type="entry name" value="Ig-like_fold"/>
</dbReference>
<feature type="domain" description="YDG" evidence="2">
    <location>
        <begin position="589"/>
        <end position="664"/>
    </location>
</feature>
<dbReference type="GO" id="GO:0016020">
    <property type="term" value="C:membrane"/>
    <property type="evidence" value="ECO:0007669"/>
    <property type="project" value="InterPro"/>
</dbReference>
<keyword evidence="1" id="KW-0732">Signal</keyword>
<feature type="domain" description="YDG" evidence="2">
    <location>
        <begin position="1170"/>
        <end position="1242"/>
    </location>
</feature>
<comment type="caution">
    <text evidence="3">The sequence shown here is derived from an EMBL/GenBank/DDBJ whole genome shotgun (WGS) entry which is preliminary data.</text>
</comment>
<accession>A0A552M611</accession>
<feature type="domain" description="YDG" evidence="2">
    <location>
        <begin position="505"/>
        <end position="581"/>
    </location>
</feature>
<protein>
    <recommendedName>
        <fullName evidence="2">YDG domain-containing protein</fullName>
    </recommendedName>
</protein>
<sequence length="1673" mass="168252">MKHSLLNFQKYCFLFLVILFTCVQSMFAQVTMSSTGSHTQNFNSLTTSTTASTWTDNSTIANWYSQRTGTGTTIQADTGSGTGGTLYSYGANADSDRALGSIGSGNAAAGSFAHGVLLRNVSGVSITNLKVSYTLEQWRNGGNTTANTVTFWYKISTSPISALNPNSNGTWTQVTGLSLSSPINTATSGALNGNSAANRVSLANISIPSLNIANNSYIMLKWEDPDHTGTDHGLAIDDVTINWTVTSPSTISVSGSSSYTYNGLSQGPSSANVNGSTGNVTYSYSGTGLTTYGPSATPPSVVGTYSVVASVAADSNYDSATSAGFSFVIGKANLMVTAGNQSVTQGASVASVLAAGTSTITGYVNGENSSVVSGSVSYSTNYLDTTSAGTPGITITPDVSGLTAANYNFSPANGTITVTSTQVPTISSAFTAVATYGTSFSYQIVADSSPTSYNATNLPAGLSINTATGEISGIPTAAPGLYNVGLVATNAGGDGTATLSLTLNAKSLTITGIATVDRIYNATNAVSYTGGTLVGVYGGDTVSFSGSATMADKVIGTNKPVTFALTLNGAQSGNYSLTQPTGLTVNISAKELTISGVAAQNKTFDGNTNAVITGTLSGVEIGDTVTLSGTGTFATSAIGTNIAVTSTSTIGGADAGNYYLTQPTGLTANIVSGPTTLSAGDVAVIAINSATPDSFSVVLLKDIGQNTVINFTDNGFTGTDTTGRTGEGFLTFTAPSELPYGTVLTWTNGMSIAGTGWSSNAPASFAFSGSGDQLFTFQGSTTNWASQSGITLIHGINYGIALSGTSGASNTLQPNASILPATAFINLPTSTFANGYFSNTGTSSTSVTVCGTPAQVLAALVTPAKWFGTSATTATFPSLTILNVCPTPTISVTGTLSAVNTIYGTSSVPTTFNVSGVNMNAAITATAPQGYEISLSSGTGYSSSVSFGSAGTIASTTLYLRIASTTAVGAYSGNVVLTSTGAADVNVVTVASTVSPKELTITGLTANSKVFDGNTDATLSGTAVLNGVVNGDVVVLGGSPVATFATSAVGTNIVVSVTGYSISGSGATNYSLTQPSLFADITTEPTPVITSILTATATYGLVATTYVITASESPIAFNASGLPSGLSINTTTGEITGTPTAVPGTYNVTISATNNGGTGNATLLYTILAKPLTVTDAIANNKVYTKTNEAIISGSVLVGVVGGDVVTISSTGTFSSVLVGTGIVVTSTQTLSGADAFKYSLTLPTGLTADITPKPLTLTGAAAQNKPFDGTTAATITGTLSGVVLGDTVTLNGTGTFATAAQGTGIPVTSTATLAGTDAANYTLTQPTGLTANITQPVLYLNQFTGASACPTNGNVPVVSNNATGTPLTRSTIVCNPTINVFNSTTLNATATVNSNSYIEFSVSANTGKVLNLQALSFLRQASNTAPNQIEVRYSTDGFTTFTSWVGAPLTPTSGSVATWNFPDFEAESVIFRIYPYGTQRADLGAGAASSGGSFRLDDVTVIGLVTNPSPPNASVISGSTSVCSGDSAVINVAITGGRSPYTLVYTDGTNNYTESNYVSGSSIVVSPASTTTYSIVSITDSNALVGTGNTGSAVITVLSNTTYYADVDGDGFGNAASSIVSCFPLGGYVTNNTDCDDTRASVNPGAVDVCYDGVDNDCNGNIDNIGLPGGCT</sequence>
<reference evidence="3 4" key="1">
    <citation type="submission" date="2019-01" db="EMBL/GenBank/DDBJ databases">
        <title>Coherence of Microcystis species and biogeography revealed through population genomics.</title>
        <authorList>
            <person name="Perez-Carrascal O.M."/>
            <person name="Terrat Y."/>
            <person name="Giani A."/>
            <person name="Fortin N."/>
            <person name="Tromas N."/>
            <person name="Shapiro B.J."/>
        </authorList>
    </citation>
    <scope>NUCLEOTIDE SEQUENCE [LARGE SCALE GENOMIC DNA]</scope>
    <source>
        <strain evidence="3">Mw_MB_S_20031200_S109D</strain>
    </source>
</reference>
<dbReference type="InterPro" id="IPR041248">
    <property type="entry name" value="YDG"/>
</dbReference>
<dbReference type="InterPro" id="IPR015919">
    <property type="entry name" value="Cadherin-like_sf"/>
</dbReference>
<evidence type="ECO:0000256" key="1">
    <source>
        <dbReference type="SAM" id="SignalP"/>
    </source>
</evidence>
<dbReference type="Pfam" id="PF11617">
    <property type="entry name" value="Cu-binding_MopE"/>
    <property type="match status" value="1"/>
</dbReference>
<dbReference type="InterPro" id="IPR021655">
    <property type="entry name" value="Put_metal-bd"/>
</dbReference>
<evidence type="ECO:0000313" key="4">
    <source>
        <dbReference type="Proteomes" id="UP000318616"/>
    </source>
</evidence>
<dbReference type="CDD" id="cd11304">
    <property type="entry name" value="Cadherin_repeat"/>
    <property type="match status" value="1"/>
</dbReference>
<feature type="domain" description="YDG" evidence="2">
    <location>
        <begin position="1252"/>
        <end position="1328"/>
    </location>
</feature>
<dbReference type="Proteomes" id="UP000318616">
    <property type="component" value="Unassembled WGS sequence"/>
</dbReference>
<gene>
    <name evidence="3" type="ORF">EWV88_04065</name>
</gene>
<feature type="signal peptide" evidence="1">
    <location>
        <begin position="1"/>
        <end position="28"/>
    </location>
</feature>
<evidence type="ECO:0000259" key="2">
    <source>
        <dbReference type="Pfam" id="PF18657"/>
    </source>
</evidence>